<dbReference type="NCBIfam" id="TIGR03827">
    <property type="entry name" value="GNAT_ablB"/>
    <property type="match status" value="1"/>
</dbReference>
<dbReference type="RefSeq" id="WP_117328030.1">
    <property type="nucleotide sequence ID" value="NZ_QVTE01000051.1"/>
</dbReference>
<keyword evidence="3" id="KW-1185">Reference proteome</keyword>
<dbReference type="Gene3D" id="3.40.630.30">
    <property type="match status" value="1"/>
</dbReference>
<dbReference type="InterPro" id="IPR022525">
    <property type="entry name" value="GNAT_AblB"/>
</dbReference>
<organism evidence="2 3">
    <name type="scientific">Peribacillus saganii</name>
    <dbReference type="NCBI Taxonomy" id="2303992"/>
    <lineage>
        <taxon>Bacteria</taxon>
        <taxon>Bacillati</taxon>
        <taxon>Bacillota</taxon>
        <taxon>Bacilli</taxon>
        <taxon>Bacillales</taxon>
        <taxon>Bacillaceae</taxon>
        <taxon>Peribacillus</taxon>
    </lineage>
</organism>
<dbReference type="SUPFAM" id="SSF55729">
    <property type="entry name" value="Acyl-CoA N-acyltransferases (Nat)"/>
    <property type="match status" value="1"/>
</dbReference>
<dbReference type="PROSITE" id="PS51186">
    <property type="entry name" value="GNAT"/>
    <property type="match status" value="1"/>
</dbReference>
<comment type="caution">
    <text evidence="2">The sequence shown here is derived from an EMBL/GenBank/DDBJ whole genome shotgun (WGS) entry which is preliminary data.</text>
</comment>
<evidence type="ECO:0000313" key="2">
    <source>
        <dbReference type="EMBL" id="RFU66446.1"/>
    </source>
</evidence>
<reference evidence="2 3" key="1">
    <citation type="submission" date="2018-08" db="EMBL/GenBank/DDBJ databases">
        <title>Bacillus chawlae sp. nov., Bacillus glennii sp. nov., and Bacillus saganii sp. nov. Isolated from the Vehicle Assembly Building at Kennedy Space Center where the Viking Spacecraft were Assembled.</title>
        <authorList>
            <person name="Seuylemezian A."/>
            <person name="Vaishampayan P."/>
        </authorList>
    </citation>
    <scope>NUCLEOTIDE SEQUENCE [LARGE SCALE GENOMIC DNA]</scope>
    <source>
        <strain evidence="2 3">V47-23a</strain>
    </source>
</reference>
<dbReference type="InterPro" id="IPR000182">
    <property type="entry name" value="GNAT_dom"/>
</dbReference>
<accession>A0A372LK97</accession>
<dbReference type="AlphaFoldDB" id="A0A372LK97"/>
<dbReference type="OrthoDB" id="9790652at2"/>
<gene>
    <name evidence="2" type="primary">ablB</name>
    <name evidence="2" type="ORF">D0469_17615</name>
</gene>
<dbReference type="Pfam" id="PF00583">
    <property type="entry name" value="Acetyltransf_1"/>
    <property type="match status" value="1"/>
</dbReference>
<dbReference type="InterPro" id="IPR016181">
    <property type="entry name" value="Acyl_CoA_acyltransferase"/>
</dbReference>
<evidence type="ECO:0000313" key="3">
    <source>
        <dbReference type="Proteomes" id="UP000264541"/>
    </source>
</evidence>
<name>A0A372LK97_9BACI</name>
<proteinExistence type="predicted"/>
<dbReference type="EMBL" id="QVTE01000051">
    <property type="protein sequence ID" value="RFU66446.1"/>
    <property type="molecule type" value="Genomic_DNA"/>
</dbReference>
<feature type="domain" description="N-acetyltransferase" evidence="1">
    <location>
        <begin position="130"/>
        <end position="281"/>
    </location>
</feature>
<dbReference type="GO" id="GO:0008080">
    <property type="term" value="F:N-acetyltransferase activity"/>
    <property type="evidence" value="ECO:0007669"/>
    <property type="project" value="InterPro"/>
</dbReference>
<protein>
    <submittedName>
        <fullName evidence="2">Putative beta-lysine N-acetyltransferase</fullName>
    </submittedName>
</protein>
<dbReference type="Proteomes" id="UP000264541">
    <property type="component" value="Unassembled WGS sequence"/>
</dbReference>
<keyword evidence="2" id="KW-0808">Transferase</keyword>
<evidence type="ECO:0000259" key="1">
    <source>
        <dbReference type="PROSITE" id="PS51186"/>
    </source>
</evidence>
<sequence length="281" mass="32005">MKKSEHKLVHGPDYTIDIYLDPFNERVRVDDYRGHFGRCLIEALRFAEQLGAEKLIFKARSENLNQLVSAGFALEAVIAKYFAGSDAYFFVKYFKAVRRDSLNWLKEDEIVKNVQKLPSGGPMAIPPAEYAIRKADLSDAPQLADLYMSVFQVYPVPMNSPDYIREVMEGDTVFYIYQYNNQIISAASAEINRTYFNAEITDCATLPEHRQFGLMKLLIAGLEQELSQMGIFCTYSIARSLSFGMNAALHQLGYLYGGRLANNCYIFSSLEDMNVWVKNPK</sequence>
<dbReference type="CDD" id="cd04301">
    <property type="entry name" value="NAT_SF"/>
    <property type="match status" value="1"/>
</dbReference>